<evidence type="ECO:0000313" key="5">
    <source>
        <dbReference type="EMBL" id="KAJ2905560.1"/>
    </source>
</evidence>
<dbReference type="EMBL" id="JAKWBI020000030">
    <property type="protein sequence ID" value="KAJ2905560.1"/>
    <property type="molecule type" value="Genomic_DNA"/>
</dbReference>
<sequence>MASLAPLPFTTSARPFLADGGLETTLLFKKGLSLPLFASFPLLDDPASYKTMSDCYAEYIKLAVQHKTGIVLESSTWRSSLPWIRKLGYPDSKVGETSSRAVDMLKELRKEYETEDTKVVISGCLGPLGDAYKTTSATEERDDFTRQLDAALASYRPQVDAFATSGVDLVSVMTVSLLPEAVAAVLLAKEHRLPIWVSPTLETNGRLRDGSTLAQFIEAVDRHTSSYAAYYGINCAHPTHFIAMLKELPEDELWVKGRIWEVRANASEKSHDELDECEDLDRGDPRELGSLYRELMGLLPSLRVLGGCCGTDEEHICEIAKVVLR</sequence>
<evidence type="ECO:0000256" key="1">
    <source>
        <dbReference type="ARBA" id="ARBA00022603"/>
    </source>
</evidence>
<dbReference type="SUPFAM" id="SSF82282">
    <property type="entry name" value="Homocysteine S-methyltransferase"/>
    <property type="match status" value="1"/>
</dbReference>
<feature type="domain" description="Hcy-binding" evidence="4">
    <location>
        <begin position="4"/>
        <end position="323"/>
    </location>
</feature>
<evidence type="ECO:0000256" key="2">
    <source>
        <dbReference type="ARBA" id="ARBA00022679"/>
    </source>
</evidence>
<dbReference type="Pfam" id="PF02574">
    <property type="entry name" value="S-methyl_trans"/>
    <property type="match status" value="1"/>
</dbReference>
<organism evidence="5 6">
    <name type="scientific">Zalerion maritima</name>
    <dbReference type="NCBI Taxonomy" id="339359"/>
    <lineage>
        <taxon>Eukaryota</taxon>
        <taxon>Fungi</taxon>
        <taxon>Dikarya</taxon>
        <taxon>Ascomycota</taxon>
        <taxon>Pezizomycotina</taxon>
        <taxon>Sordariomycetes</taxon>
        <taxon>Lulworthiomycetidae</taxon>
        <taxon>Lulworthiales</taxon>
        <taxon>Lulworthiaceae</taxon>
        <taxon>Zalerion</taxon>
    </lineage>
</organism>
<proteinExistence type="predicted"/>
<keyword evidence="2 3" id="KW-0808">Transferase</keyword>
<evidence type="ECO:0000259" key="4">
    <source>
        <dbReference type="PROSITE" id="PS50970"/>
    </source>
</evidence>
<dbReference type="Gene3D" id="3.20.20.330">
    <property type="entry name" value="Homocysteine-binding-like domain"/>
    <property type="match status" value="1"/>
</dbReference>
<keyword evidence="3" id="KW-0479">Metal-binding</keyword>
<gene>
    <name evidence="5" type="ORF">MKZ38_005204</name>
</gene>
<keyword evidence="1 3" id="KW-0489">Methyltransferase</keyword>
<dbReference type="GO" id="GO:0046872">
    <property type="term" value="F:metal ion binding"/>
    <property type="evidence" value="ECO:0007669"/>
    <property type="project" value="UniProtKB-KW"/>
</dbReference>
<keyword evidence="3" id="KW-0862">Zinc</keyword>
<feature type="binding site" evidence="3">
    <location>
        <position position="308"/>
    </location>
    <ligand>
        <name>Zn(2+)</name>
        <dbReference type="ChEBI" id="CHEBI:29105"/>
    </ligand>
</feature>
<comment type="cofactor">
    <cofactor evidence="3">
        <name>Zn(2+)</name>
        <dbReference type="ChEBI" id="CHEBI:29105"/>
    </cofactor>
</comment>
<feature type="binding site" evidence="3">
    <location>
        <position position="309"/>
    </location>
    <ligand>
        <name>Zn(2+)</name>
        <dbReference type="ChEBI" id="CHEBI:29105"/>
    </ligand>
</feature>
<dbReference type="InterPro" id="IPR003726">
    <property type="entry name" value="HCY_dom"/>
</dbReference>
<dbReference type="GO" id="GO:0008168">
    <property type="term" value="F:methyltransferase activity"/>
    <property type="evidence" value="ECO:0007669"/>
    <property type="project" value="UniProtKB-UniRule"/>
</dbReference>
<protein>
    <submittedName>
        <fullName evidence="5">Methionine synthase</fullName>
    </submittedName>
</protein>
<dbReference type="Proteomes" id="UP001201980">
    <property type="component" value="Unassembled WGS sequence"/>
</dbReference>
<keyword evidence="6" id="KW-1185">Reference proteome</keyword>
<dbReference type="GO" id="GO:0032259">
    <property type="term" value="P:methylation"/>
    <property type="evidence" value="ECO:0007669"/>
    <property type="project" value="UniProtKB-KW"/>
</dbReference>
<dbReference type="PANTHER" id="PTHR11103">
    <property type="entry name" value="SLR1189 PROTEIN"/>
    <property type="match status" value="1"/>
</dbReference>
<evidence type="ECO:0000313" key="6">
    <source>
        <dbReference type="Proteomes" id="UP001201980"/>
    </source>
</evidence>
<dbReference type="PROSITE" id="PS50970">
    <property type="entry name" value="HCY"/>
    <property type="match status" value="1"/>
</dbReference>
<reference evidence="5" key="1">
    <citation type="submission" date="2022-07" db="EMBL/GenBank/DDBJ databases">
        <title>Draft genome sequence of Zalerion maritima ATCC 34329, a (micro)plastics degrading marine fungus.</title>
        <authorList>
            <person name="Paco A."/>
            <person name="Goncalves M.F.M."/>
            <person name="Rocha-Santos T.A.P."/>
            <person name="Alves A."/>
        </authorList>
    </citation>
    <scope>NUCLEOTIDE SEQUENCE</scope>
    <source>
        <strain evidence="5">ATCC 34329</strain>
    </source>
</reference>
<evidence type="ECO:0000256" key="3">
    <source>
        <dbReference type="PROSITE-ProRule" id="PRU00333"/>
    </source>
</evidence>
<accession>A0AAD5RXW2</accession>
<comment type="caution">
    <text evidence="5">The sequence shown here is derived from an EMBL/GenBank/DDBJ whole genome shotgun (WGS) entry which is preliminary data.</text>
</comment>
<dbReference type="InterPro" id="IPR036589">
    <property type="entry name" value="HCY_dom_sf"/>
</dbReference>
<dbReference type="PANTHER" id="PTHR11103:SF18">
    <property type="entry name" value="SLR1189 PROTEIN"/>
    <property type="match status" value="1"/>
</dbReference>
<dbReference type="AlphaFoldDB" id="A0AAD5RXW2"/>
<name>A0AAD5RXW2_9PEZI</name>
<feature type="binding site" evidence="3">
    <location>
        <position position="235"/>
    </location>
    <ligand>
        <name>Zn(2+)</name>
        <dbReference type="ChEBI" id="CHEBI:29105"/>
    </ligand>
</feature>